<dbReference type="CDD" id="cd00165">
    <property type="entry name" value="S4"/>
    <property type="match status" value="1"/>
</dbReference>
<name>A0A831TG38_9BACT</name>
<dbReference type="SMART" id="SM00363">
    <property type="entry name" value="S4"/>
    <property type="match status" value="1"/>
</dbReference>
<dbReference type="SUPFAM" id="SSF55174">
    <property type="entry name" value="Alpha-L RNA-binding motif"/>
    <property type="match status" value="1"/>
</dbReference>
<dbReference type="Pfam" id="PF01479">
    <property type="entry name" value="S4"/>
    <property type="match status" value="1"/>
</dbReference>
<keyword evidence="1 3" id="KW-0694">RNA-binding</keyword>
<dbReference type="Gene3D" id="3.40.50.150">
    <property type="entry name" value="Vaccinia Virus protein VP39"/>
    <property type="match status" value="1"/>
</dbReference>
<dbReference type="InterPro" id="IPR047048">
    <property type="entry name" value="TlyA"/>
</dbReference>
<dbReference type="GO" id="GO:0032259">
    <property type="term" value="P:methylation"/>
    <property type="evidence" value="ECO:0007669"/>
    <property type="project" value="UniProtKB-KW"/>
</dbReference>
<feature type="domain" description="RNA-binding S4" evidence="4">
    <location>
        <begin position="5"/>
        <end position="66"/>
    </location>
</feature>
<evidence type="ECO:0000256" key="1">
    <source>
        <dbReference type="ARBA" id="ARBA00022884"/>
    </source>
</evidence>
<dbReference type="InterPro" id="IPR002942">
    <property type="entry name" value="S4_RNA-bd"/>
</dbReference>
<comment type="caution">
    <text evidence="5">The sequence shown here is derived from an EMBL/GenBank/DDBJ whole genome shotgun (WGS) entry which is preliminary data.</text>
</comment>
<keyword evidence="5" id="KW-0489">Methyltransferase</keyword>
<dbReference type="InterPro" id="IPR002877">
    <property type="entry name" value="RNA_MeTrfase_FtsJ_dom"/>
</dbReference>
<protein>
    <submittedName>
        <fullName evidence="5">TlyA family RNA methyltransferase</fullName>
    </submittedName>
</protein>
<dbReference type="InterPro" id="IPR029063">
    <property type="entry name" value="SAM-dependent_MTases_sf"/>
</dbReference>
<comment type="similarity">
    <text evidence="2">Belongs to the TlyA family.</text>
</comment>
<dbReference type="AlphaFoldDB" id="A0A831TG38"/>
<reference evidence="5" key="1">
    <citation type="journal article" date="2020" name="mSystems">
        <title>Genome- and Community-Level Interaction Insights into Carbon Utilization and Element Cycling Functions of Hydrothermarchaeota in Hydrothermal Sediment.</title>
        <authorList>
            <person name="Zhou Z."/>
            <person name="Liu Y."/>
            <person name="Xu W."/>
            <person name="Pan J."/>
            <person name="Luo Z.H."/>
            <person name="Li M."/>
        </authorList>
    </citation>
    <scope>NUCLEOTIDE SEQUENCE [LARGE SCALE GENOMIC DNA]</scope>
    <source>
        <strain evidence="5">SpSt-210</strain>
    </source>
</reference>
<dbReference type="PIRSF" id="PIRSF005578">
    <property type="entry name" value="TlyA"/>
    <property type="match status" value="1"/>
</dbReference>
<evidence type="ECO:0000313" key="5">
    <source>
        <dbReference type="EMBL" id="HEG91489.1"/>
    </source>
</evidence>
<proteinExistence type="inferred from homology"/>
<gene>
    <name evidence="5" type="ORF">ENP34_08605</name>
</gene>
<dbReference type="InterPro" id="IPR036986">
    <property type="entry name" value="S4_RNA-bd_sf"/>
</dbReference>
<dbReference type="InterPro" id="IPR004538">
    <property type="entry name" value="Hemolysin_A/TlyA"/>
</dbReference>
<organism evidence="5">
    <name type="scientific">Thermorudis peleae</name>
    <dbReference type="NCBI Taxonomy" id="1382356"/>
    <lineage>
        <taxon>Bacteria</taxon>
        <taxon>Pseudomonadati</taxon>
        <taxon>Thermomicrobiota</taxon>
        <taxon>Thermomicrobia</taxon>
        <taxon>Thermomicrobia incertae sedis</taxon>
        <taxon>Thermorudis</taxon>
    </lineage>
</organism>
<evidence type="ECO:0000256" key="2">
    <source>
        <dbReference type="ARBA" id="ARBA00029460"/>
    </source>
</evidence>
<keyword evidence="5" id="KW-0808">Transferase</keyword>
<accession>A0A831TG38</accession>
<dbReference type="PANTHER" id="PTHR32319:SF0">
    <property type="entry name" value="BACTERIAL HEMOLYSIN-LIKE PROTEIN"/>
    <property type="match status" value="1"/>
</dbReference>
<dbReference type="EMBL" id="DSIY01000204">
    <property type="protein sequence ID" value="HEG91489.1"/>
    <property type="molecule type" value="Genomic_DNA"/>
</dbReference>
<sequence length="269" mass="29183">MTNRTRADERLVQQGVAESRSQARALIMAGRVWLGDRRIDKPGMLVPAESELTVTRPPRFVSRGGEKLDHALAVFGVDVEGLVCADFGASTGGFTDALLQRGASRVYAIDVGYGQLDYRLRQDPRVVVMERTNVRYLQGLPEPIDLVTIDVSFISLRLVLPAARRVLRPGGKVVALIKPQFEAGRGRVGKGGIVRDPAVHREVLEAVLTSAIELGFTPEALTRSPITGAEGNIEFFALLRRDAGTPPVELDRLIAPVLTPERAEAGGDD</sequence>
<dbReference type="CDD" id="cd02440">
    <property type="entry name" value="AdoMet_MTases"/>
    <property type="match status" value="1"/>
</dbReference>
<dbReference type="Gene3D" id="3.10.290.10">
    <property type="entry name" value="RNA-binding S4 domain"/>
    <property type="match status" value="1"/>
</dbReference>
<dbReference type="PROSITE" id="PS50889">
    <property type="entry name" value="S4"/>
    <property type="match status" value="1"/>
</dbReference>
<dbReference type="SUPFAM" id="SSF53335">
    <property type="entry name" value="S-adenosyl-L-methionine-dependent methyltransferases"/>
    <property type="match status" value="1"/>
</dbReference>
<evidence type="ECO:0000256" key="3">
    <source>
        <dbReference type="PROSITE-ProRule" id="PRU00182"/>
    </source>
</evidence>
<dbReference type="GO" id="GO:0003723">
    <property type="term" value="F:RNA binding"/>
    <property type="evidence" value="ECO:0007669"/>
    <property type="project" value="UniProtKB-KW"/>
</dbReference>
<evidence type="ECO:0000259" key="4">
    <source>
        <dbReference type="SMART" id="SM00363"/>
    </source>
</evidence>
<dbReference type="Pfam" id="PF01728">
    <property type="entry name" value="FtsJ"/>
    <property type="match status" value="1"/>
</dbReference>
<dbReference type="NCBIfam" id="TIGR00478">
    <property type="entry name" value="tly"/>
    <property type="match status" value="1"/>
</dbReference>
<dbReference type="PANTHER" id="PTHR32319">
    <property type="entry name" value="BACTERIAL HEMOLYSIN-LIKE PROTEIN"/>
    <property type="match status" value="1"/>
</dbReference>
<dbReference type="GO" id="GO:0008168">
    <property type="term" value="F:methyltransferase activity"/>
    <property type="evidence" value="ECO:0007669"/>
    <property type="project" value="UniProtKB-KW"/>
</dbReference>